<organism evidence="5 6">
    <name type="scientific">Candidatus Woesebacteria bacterium GW2011_GWA2_33_28</name>
    <dbReference type="NCBI Taxonomy" id="1618561"/>
    <lineage>
        <taxon>Bacteria</taxon>
        <taxon>Candidatus Woeseibacteriota</taxon>
    </lineage>
</organism>
<feature type="domain" description="HTH cro/C1-type" evidence="4">
    <location>
        <begin position="13"/>
        <end position="67"/>
    </location>
</feature>
<evidence type="ECO:0000313" key="5">
    <source>
        <dbReference type="EMBL" id="KKP47778.1"/>
    </source>
</evidence>
<dbReference type="Gene3D" id="1.10.260.40">
    <property type="entry name" value="lambda repressor-like DNA-binding domains"/>
    <property type="match status" value="1"/>
</dbReference>
<gene>
    <name evidence="5" type="ORF">UR38_C0003G0183</name>
</gene>
<evidence type="ECO:0000256" key="3">
    <source>
        <dbReference type="ARBA" id="ARBA00023163"/>
    </source>
</evidence>
<name>A0A0F9ZTX3_9BACT</name>
<dbReference type="PROSITE" id="PS50943">
    <property type="entry name" value="HTH_CROC1"/>
    <property type="match status" value="1"/>
</dbReference>
<keyword evidence="2 5" id="KW-0238">DNA-binding</keyword>
<dbReference type="GO" id="GO:0005829">
    <property type="term" value="C:cytosol"/>
    <property type="evidence" value="ECO:0007669"/>
    <property type="project" value="TreeGrafter"/>
</dbReference>
<dbReference type="EMBL" id="LBOZ01000003">
    <property type="protein sequence ID" value="KKP47778.1"/>
    <property type="molecule type" value="Genomic_DNA"/>
</dbReference>
<evidence type="ECO:0000256" key="1">
    <source>
        <dbReference type="ARBA" id="ARBA00023015"/>
    </source>
</evidence>
<evidence type="ECO:0000259" key="4">
    <source>
        <dbReference type="PROSITE" id="PS50943"/>
    </source>
</evidence>
<dbReference type="GO" id="GO:0003677">
    <property type="term" value="F:DNA binding"/>
    <property type="evidence" value="ECO:0007669"/>
    <property type="project" value="UniProtKB-KW"/>
</dbReference>
<dbReference type="InterPro" id="IPR001387">
    <property type="entry name" value="Cro/C1-type_HTH"/>
</dbReference>
<dbReference type="PANTHER" id="PTHR46797">
    <property type="entry name" value="HTH-TYPE TRANSCRIPTIONAL REGULATOR"/>
    <property type="match status" value="1"/>
</dbReference>
<dbReference type="CDD" id="cd00093">
    <property type="entry name" value="HTH_XRE"/>
    <property type="match status" value="1"/>
</dbReference>
<keyword evidence="3" id="KW-0804">Transcription</keyword>
<dbReference type="InterPro" id="IPR050807">
    <property type="entry name" value="TransReg_Diox_bact_type"/>
</dbReference>
<dbReference type="InterPro" id="IPR010982">
    <property type="entry name" value="Lambda_DNA-bd_dom_sf"/>
</dbReference>
<dbReference type="GO" id="GO:0003700">
    <property type="term" value="F:DNA-binding transcription factor activity"/>
    <property type="evidence" value="ECO:0007669"/>
    <property type="project" value="TreeGrafter"/>
</dbReference>
<evidence type="ECO:0000313" key="6">
    <source>
        <dbReference type="Proteomes" id="UP000033995"/>
    </source>
</evidence>
<comment type="caution">
    <text evidence="5">The sequence shown here is derived from an EMBL/GenBank/DDBJ whole genome shotgun (WGS) entry which is preliminary data.</text>
</comment>
<dbReference type="SUPFAM" id="SSF47413">
    <property type="entry name" value="lambda repressor-like DNA-binding domains"/>
    <property type="match status" value="1"/>
</dbReference>
<accession>A0A0F9ZTX3</accession>
<dbReference type="AlphaFoldDB" id="A0A0F9ZTX3"/>
<proteinExistence type="predicted"/>
<dbReference type="SMART" id="SM00530">
    <property type="entry name" value="HTH_XRE"/>
    <property type="match status" value="1"/>
</dbReference>
<reference evidence="5 6" key="1">
    <citation type="journal article" date="2015" name="Nature">
        <title>rRNA introns, odd ribosomes, and small enigmatic genomes across a large radiation of phyla.</title>
        <authorList>
            <person name="Brown C.T."/>
            <person name="Hug L.A."/>
            <person name="Thomas B.C."/>
            <person name="Sharon I."/>
            <person name="Castelle C.J."/>
            <person name="Singh A."/>
            <person name="Wilkins M.J."/>
            <person name="Williams K.H."/>
            <person name="Banfield J.F."/>
        </authorList>
    </citation>
    <scope>NUCLEOTIDE SEQUENCE [LARGE SCALE GENOMIC DNA]</scope>
</reference>
<protein>
    <submittedName>
        <fullName evidence="5">DNA-binding protein</fullName>
    </submittedName>
</protein>
<dbReference type="Pfam" id="PF01381">
    <property type="entry name" value="HTH_3"/>
    <property type="match status" value="1"/>
</dbReference>
<sequence>MVTEKDKKLGKSVRKYRKRAGLKQNQLAEMINLSDKYIQLIEAGERKPSLKTIYKIAKALNVKVNEIFPF</sequence>
<evidence type="ECO:0000256" key="2">
    <source>
        <dbReference type="ARBA" id="ARBA00023125"/>
    </source>
</evidence>
<dbReference type="PANTHER" id="PTHR46797:SF23">
    <property type="entry name" value="HTH-TYPE TRANSCRIPTIONAL REGULATOR SUTR"/>
    <property type="match status" value="1"/>
</dbReference>
<keyword evidence="1" id="KW-0805">Transcription regulation</keyword>
<dbReference type="Proteomes" id="UP000033995">
    <property type="component" value="Unassembled WGS sequence"/>
</dbReference>